<dbReference type="OrthoDB" id="10576952at2759"/>
<dbReference type="EMBL" id="CAJHJF010000135">
    <property type="protein sequence ID" value="CAD6897574.1"/>
    <property type="molecule type" value="Genomic_DNA"/>
</dbReference>
<accession>A0A9N8L742</accession>
<name>A0A9N8L742_9BASI</name>
<gene>
    <name evidence="2" type="ORF">JKILLFL_G3299</name>
</gene>
<evidence type="ECO:0000313" key="3">
    <source>
        <dbReference type="Proteomes" id="UP000836404"/>
    </source>
</evidence>
<feature type="region of interest" description="Disordered" evidence="1">
    <location>
        <begin position="189"/>
        <end position="208"/>
    </location>
</feature>
<evidence type="ECO:0000256" key="1">
    <source>
        <dbReference type="SAM" id="MobiDB-lite"/>
    </source>
</evidence>
<evidence type="ECO:0000313" key="2">
    <source>
        <dbReference type="EMBL" id="CAD6897574.1"/>
    </source>
</evidence>
<keyword evidence="3" id="KW-1185">Reference proteome</keyword>
<dbReference type="InterPro" id="IPR024771">
    <property type="entry name" value="SUZ"/>
</dbReference>
<comment type="caution">
    <text evidence="2">The sequence shown here is derived from an EMBL/GenBank/DDBJ whole genome shotgun (WGS) entry which is preliminary data.</text>
</comment>
<proteinExistence type="predicted"/>
<feature type="region of interest" description="Disordered" evidence="1">
    <location>
        <begin position="125"/>
        <end position="183"/>
    </location>
</feature>
<feature type="compositionally biased region" description="Polar residues" evidence="1">
    <location>
        <begin position="196"/>
        <end position="208"/>
    </location>
</feature>
<protein>
    <submittedName>
        <fullName evidence="2">Uncharacterized protein</fullName>
    </submittedName>
</protein>
<dbReference type="PROSITE" id="PS51673">
    <property type="entry name" value="SUZ"/>
    <property type="match status" value="1"/>
</dbReference>
<dbReference type="Pfam" id="PF12752">
    <property type="entry name" value="SUZ"/>
    <property type="match status" value="1"/>
</dbReference>
<reference evidence="2 3" key="1">
    <citation type="submission" date="2020-10" db="EMBL/GenBank/DDBJ databases">
        <authorList>
            <person name="Sedaghatjoo S."/>
        </authorList>
    </citation>
    <scope>NUCLEOTIDE SEQUENCE [LARGE SCALE GENOMIC DNA]</scope>
    <source>
        <strain evidence="2 3">LLFL</strain>
    </source>
</reference>
<feature type="region of interest" description="Disordered" evidence="1">
    <location>
        <begin position="1"/>
        <end position="83"/>
    </location>
</feature>
<sequence length="208" mass="21652">MASTSYASAVARRLATVPPSTSKTTALDHWEDDNSDGKGIVSSKEAEAGAGATRGIQEQRAAAEIEDEWGSGAGARTPSAERAVTVEEWNRANSSAPKIMLARRTAGPEGSPDAWHGSANPYAELVSSSGTGTSTVQHAILHPTTPRILQRPAKSAGGAGGGSRSPAPVSTEERAQALREREERYRLARERIFGAGSSTSTVARGNGQ</sequence>
<dbReference type="Proteomes" id="UP000836404">
    <property type="component" value="Unassembled WGS sequence"/>
</dbReference>
<dbReference type="AlphaFoldDB" id="A0A9N8L742"/>
<organism evidence="2 3">
    <name type="scientific">Tilletia laevis</name>
    <dbReference type="NCBI Taxonomy" id="157183"/>
    <lineage>
        <taxon>Eukaryota</taxon>
        <taxon>Fungi</taxon>
        <taxon>Dikarya</taxon>
        <taxon>Basidiomycota</taxon>
        <taxon>Ustilaginomycotina</taxon>
        <taxon>Exobasidiomycetes</taxon>
        <taxon>Tilletiales</taxon>
        <taxon>Tilletiaceae</taxon>
        <taxon>Tilletia</taxon>
    </lineage>
</organism>
<feature type="compositionally biased region" description="Basic and acidic residues" evidence="1">
    <location>
        <begin position="171"/>
        <end position="183"/>
    </location>
</feature>